<evidence type="ECO:0000313" key="2">
    <source>
        <dbReference type="Proteomes" id="UP000187550"/>
    </source>
</evidence>
<reference evidence="2" key="1">
    <citation type="submission" date="2017-01" db="EMBL/GenBank/DDBJ databases">
        <authorList>
            <person name="Varghese N."/>
            <person name="Submissions S."/>
        </authorList>
    </citation>
    <scope>NUCLEOTIDE SEQUENCE [LARGE SCALE GENOMIC DNA]</scope>
    <source>
        <strain evidence="2">MNA4</strain>
    </source>
</reference>
<dbReference type="Proteomes" id="UP000187550">
    <property type="component" value="Unassembled WGS sequence"/>
</dbReference>
<accession>A0A1U7PL11</accession>
<gene>
    <name evidence="1" type="ORF">SAMN05428946_0993</name>
</gene>
<protein>
    <submittedName>
        <fullName evidence="1">Uncharacterized protein</fullName>
    </submittedName>
</protein>
<organism evidence="1 2">
    <name type="scientific">Edaphobacillus lindanitolerans</name>
    <dbReference type="NCBI Taxonomy" id="550447"/>
    <lineage>
        <taxon>Bacteria</taxon>
        <taxon>Bacillati</taxon>
        <taxon>Bacillota</taxon>
        <taxon>Bacilli</taxon>
        <taxon>Bacillales</taxon>
        <taxon>Bacillaceae</taxon>
        <taxon>Edaphobacillus</taxon>
    </lineage>
</organism>
<evidence type="ECO:0000313" key="1">
    <source>
        <dbReference type="EMBL" id="SIT73496.1"/>
    </source>
</evidence>
<dbReference type="RefSeq" id="WP_076757214.1">
    <property type="nucleotide sequence ID" value="NZ_FTPL01000001.1"/>
</dbReference>
<keyword evidence="2" id="KW-1185">Reference proteome</keyword>
<name>A0A1U7PL11_9BACI</name>
<dbReference type="STRING" id="550447.SAMN05428946_0993"/>
<sequence>MITRIVTVNGTWSNNTVAPHLNNAGLISLHRLSRSIVTGCSLEQSMVRPLLFSFGNTPGMGGTVDGDDNAAAGRDGDDDGAPAFLNQLIKFRSISILGFSAAFVNLLSTISYSPSCGIG</sequence>
<dbReference type="AlphaFoldDB" id="A0A1U7PL11"/>
<proteinExistence type="predicted"/>
<dbReference type="EMBL" id="FTPL01000001">
    <property type="protein sequence ID" value="SIT73496.1"/>
    <property type="molecule type" value="Genomic_DNA"/>
</dbReference>